<dbReference type="Proteomes" id="UP000594263">
    <property type="component" value="Unplaced"/>
</dbReference>
<proteinExistence type="predicted"/>
<evidence type="ECO:0000313" key="2">
    <source>
        <dbReference type="Proteomes" id="UP000594263"/>
    </source>
</evidence>
<keyword evidence="2" id="KW-1185">Reference proteome</keyword>
<reference evidence="1" key="1">
    <citation type="submission" date="2021-01" db="UniProtKB">
        <authorList>
            <consortium name="EnsemblPlants"/>
        </authorList>
    </citation>
    <scope>IDENTIFICATION</scope>
</reference>
<dbReference type="Gramene" id="Kaladp0008s0064.1.v1.1">
    <property type="protein sequence ID" value="Kaladp0008s0064.1.v1.1.CDS.1"/>
    <property type="gene ID" value="Kaladp0008s0064.v1.1"/>
</dbReference>
<protein>
    <submittedName>
        <fullName evidence="1">Uncharacterized protein</fullName>
    </submittedName>
</protein>
<organism evidence="1 2">
    <name type="scientific">Kalanchoe fedtschenkoi</name>
    <name type="common">Lavender scallops</name>
    <name type="synonym">South American air plant</name>
    <dbReference type="NCBI Taxonomy" id="63787"/>
    <lineage>
        <taxon>Eukaryota</taxon>
        <taxon>Viridiplantae</taxon>
        <taxon>Streptophyta</taxon>
        <taxon>Embryophyta</taxon>
        <taxon>Tracheophyta</taxon>
        <taxon>Spermatophyta</taxon>
        <taxon>Magnoliopsida</taxon>
        <taxon>eudicotyledons</taxon>
        <taxon>Gunneridae</taxon>
        <taxon>Pentapetalae</taxon>
        <taxon>Saxifragales</taxon>
        <taxon>Crassulaceae</taxon>
        <taxon>Kalanchoe</taxon>
    </lineage>
</organism>
<name>A0A7N0RBX3_KALFE</name>
<evidence type="ECO:0000313" key="1">
    <source>
        <dbReference type="EnsemblPlants" id="Kaladp0008s0064.1.v1.1.CDS.1"/>
    </source>
</evidence>
<accession>A0A7N0RBX3</accession>
<dbReference type="EnsemblPlants" id="Kaladp0008s0064.1.v1.1">
    <property type="protein sequence ID" value="Kaladp0008s0064.1.v1.1.CDS.1"/>
    <property type="gene ID" value="Kaladp0008s0064.v1.1"/>
</dbReference>
<dbReference type="AlphaFoldDB" id="A0A7N0RBX3"/>
<sequence length="72" mass="8247">MSSLLSMKVSSLMVHHERAEMAESKVETAFQTLQHLHNESQEELTALASELQNKAQMVLDLEVHNRCLREEV</sequence>